<dbReference type="InterPro" id="IPR013332">
    <property type="entry name" value="KPR_N"/>
</dbReference>
<dbReference type="Proteomes" id="UP000574067">
    <property type="component" value="Unassembled WGS sequence"/>
</dbReference>
<keyword evidence="3" id="KW-1185">Reference proteome</keyword>
<protein>
    <submittedName>
        <fullName evidence="2">NAD-binding protein</fullName>
    </submittedName>
</protein>
<gene>
    <name evidence="2" type="ORF">HHL10_17285</name>
</gene>
<evidence type="ECO:0000313" key="3">
    <source>
        <dbReference type="Proteomes" id="UP000574067"/>
    </source>
</evidence>
<dbReference type="SUPFAM" id="SSF51735">
    <property type="entry name" value="NAD(P)-binding Rossmann-fold domains"/>
    <property type="match status" value="1"/>
</dbReference>
<dbReference type="Gene3D" id="3.40.50.720">
    <property type="entry name" value="NAD(P)-binding Rossmann-like Domain"/>
    <property type="match status" value="1"/>
</dbReference>
<organism evidence="2 3">
    <name type="scientific">Azohydromonas caseinilytica</name>
    <dbReference type="NCBI Taxonomy" id="2728836"/>
    <lineage>
        <taxon>Bacteria</taxon>
        <taxon>Pseudomonadati</taxon>
        <taxon>Pseudomonadota</taxon>
        <taxon>Betaproteobacteria</taxon>
        <taxon>Burkholderiales</taxon>
        <taxon>Sphaerotilaceae</taxon>
        <taxon>Azohydromonas</taxon>
    </lineage>
</organism>
<comment type="caution">
    <text evidence="2">The sequence shown here is derived from an EMBL/GenBank/DDBJ whole genome shotgun (WGS) entry which is preliminary data.</text>
</comment>
<accession>A0A848FBQ3</accession>
<feature type="domain" description="Ketopantoate reductase N-terminal" evidence="1">
    <location>
        <begin position="3"/>
        <end position="63"/>
    </location>
</feature>
<dbReference type="Pfam" id="PF02558">
    <property type="entry name" value="ApbA"/>
    <property type="match status" value="1"/>
</dbReference>
<dbReference type="AlphaFoldDB" id="A0A848FBQ3"/>
<dbReference type="InterPro" id="IPR036291">
    <property type="entry name" value="NAD(P)-bd_dom_sf"/>
</dbReference>
<proteinExistence type="predicted"/>
<evidence type="ECO:0000259" key="1">
    <source>
        <dbReference type="Pfam" id="PF02558"/>
    </source>
</evidence>
<name>A0A848FBQ3_9BURK</name>
<evidence type="ECO:0000313" key="2">
    <source>
        <dbReference type="EMBL" id="NML16738.1"/>
    </source>
</evidence>
<reference evidence="2 3" key="1">
    <citation type="submission" date="2020-04" db="EMBL/GenBank/DDBJ databases">
        <title>Azohydromonas sp. isolated from soil.</title>
        <authorList>
            <person name="Dahal R.H."/>
        </authorList>
    </citation>
    <scope>NUCLEOTIDE SEQUENCE [LARGE SCALE GENOMIC DNA]</scope>
    <source>
        <strain evidence="2 3">G-1-1-14</strain>
    </source>
</reference>
<dbReference type="EMBL" id="JABBFW010000012">
    <property type="protein sequence ID" value="NML16738.1"/>
    <property type="molecule type" value="Genomic_DNA"/>
</dbReference>
<sequence length="125" mass="12840">MKICVLGAGALGCAIGGVLAEGGCEVALVTRNAAHVDAMNRDGLRLVEDGVERSVKVRAVTGCTGLALVLHALVNDILDRRLRSTGGNRPVLSIPLPVIDEPVGVALRVADEAAQRVAKTAQPVA</sequence>